<evidence type="ECO:0000256" key="1">
    <source>
        <dbReference type="SAM" id="MobiDB-lite"/>
    </source>
</evidence>
<gene>
    <name evidence="2" type="ORF">S12H4_59006</name>
</gene>
<feature type="compositionally biased region" description="Gly residues" evidence="1">
    <location>
        <begin position="1"/>
        <end position="14"/>
    </location>
</feature>
<evidence type="ECO:0008006" key="3">
    <source>
        <dbReference type="Google" id="ProtNLM"/>
    </source>
</evidence>
<evidence type="ECO:0000313" key="2">
    <source>
        <dbReference type="EMBL" id="GAJ22811.1"/>
    </source>
</evidence>
<dbReference type="EMBL" id="BARW01038449">
    <property type="protein sequence ID" value="GAJ22811.1"/>
    <property type="molecule type" value="Genomic_DNA"/>
</dbReference>
<organism evidence="2">
    <name type="scientific">marine sediment metagenome</name>
    <dbReference type="NCBI Taxonomy" id="412755"/>
    <lineage>
        <taxon>unclassified sequences</taxon>
        <taxon>metagenomes</taxon>
        <taxon>ecological metagenomes</taxon>
    </lineage>
</organism>
<dbReference type="AlphaFoldDB" id="X1VWE6"/>
<comment type="caution">
    <text evidence="2">The sequence shown here is derived from an EMBL/GenBank/DDBJ whole genome shotgun (WGS) entry which is preliminary data.</text>
</comment>
<proteinExistence type="predicted"/>
<protein>
    <recommendedName>
        <fullName evidence="3">DHHA1 domain-containing protein</fullName>
    </recommendedName>
</protein>
<reference evidence="2" key="1">
    <citation type="journal article" date="2014" name="Front. Microbiol.">
        <title>High frequency of phylogenetically diverse reductive dehalogenase-homologous genes in deep subseafloor sedimentary metagenomes.</title>
        <authorList>
            <person name="Kawai M."/>
            <person name="Futagami T."/>
            <person name="Toyoda A."/>
            <person name="Takaki Y."/>
            <person name="Nishi S."/>
            <person name="Hori S."/>
            <person name="Arai W."/>
            <person name="Tsubouchi T."/>
            <person name="Morono Y."/>
            <person name="Uchiyama I."/>
            <person name="Ito T."/>
            <person name="Fujiyama A."/>
            <person name="Inagaki F."/>
            <person name="Takami H."/>
        </authorList>
    </citation>
    <scope>NUCLEOTIDE SEQUENCE</scope>
    <source>
        <strain evidence="2">Expedition CK06-06</strain>
    </source>
</reference>
<sequence>GGGGNSTFAQGGGPQTEKVDEALRAGVDVVRSLLEGSS</sequence>
<name>X1VWE6_9ZZZZ</name>
<feature type="region of interest" description="Disordered" evidence="1">
    <location>
        <begin position="1"/>
        <end position="20"/>
    </location>
</feature>
<accession>X1VWE6</accession>
<feature type="non-terminal residue" evidence="2">
    <location>
        <position position="1"/>
    </location>
</feature>
<dbReference type="Gene3D" id="3.10.310.40">
    <property type="match status" value="1"/>
</dbReference>